<dbReference type="Gene3D" id="2.10.90.10">
    <property type="entry name" value="Cystine-knot cytokines"/>
    <property type="match status" value="1"/>
</dbReference>
<dbReference type="InterPro" id="IPR000072">
    <property type="entry name" value="PDGF/VEGF_dom"/>
</dbReference>
<comment type="similarity">
    <text evidence="1">Belongs to the PDGF/VEGF growth factor family.</text>
</comment>
<feature type="compositionally biased region" description="Acidic residues" evidence="2">
    <location>
        <begin position="82"/>
        <end position="100"/>
    </location>
</feature>
<keyword evidence="3" id="KW-0732">Signal</keyword>
<name>A0A5E4NK18_9HEMI</name>
<proteinExistence type="inferred from homology"/>
<dbReference type="EMBL" id="CABPRJ010001927">
    <property type="protein sequence ID" value="VVC41797.1"/>
    <property type="molecule type" value="Genomic_DNA"/>
</dbReference>
<dbReference type="InterPro" id="IPR029034">
    <property type="entry name" value="Cystine-knot_cytokine"/>
</dbReference>
<dbReference type="AlphaFoldDB" id="A0A5E4NK18"/>
<dbReference type="SMART" id="SM00141">
    <property type="entry name" value="PDGF"/>
    <property type="match status" value="1"/>
</dbReference>
<protein>
    <submittedName>
        <fullName evidence="5">Cystine-knot cytokine,PDGF/VEGF domain</fullName>
    </submittedName>
</protein>
<feature type="domain" description="Platelet-derived growth factor (PDGF) family profile" evidence="4">
    <location>
        <begin position="181"/>
        <end position="273"/>
    </location>
</feature>
<dbReference type="Pfam" id="PF00341">
    <property type="entry name" value="PDGF"/>
    <property type="match status" value="1"/>
</dbReference>
<dbReference type="SUPFAM" id="SSF57501">
    <property type="entry name" value="Cystine-knot cytokines"/>
    <property type="match status" value="1"/>
</dbReference>
<keyword evidence="6" id="KW-1185">Reference proteome</keyword>
<evidence type="ECO:0000313" key="5">
    <source>
        <dbReference type="EMBL" id="VVC41797.1"/>
    </source>
</evidence>
<evidence type="ECO:0000256" key="1">
    <source>
        <dbReference type="RuleBase" id="RU003818"/>
    </source>
</evidence>
<dbReference type="PANTHER" id="PTHR21719">
    <property type="entry name" value="FI06402P-RELATED"/>
    <property type="match status" value="1"/>
</dbReference>
<feature type="region of interest" description="Disordered" evidence="2">
    <location>
        <begin position="77"/>
        <end position="107"/>
    </location>
</feature>
<dbReference type="GO" id="GO:0016020">
    <property type="term" value="C:membrane"/>
    <property type="evidence" value="ECO:0007669"/>
    <property type="project" value="InterPro"/>
</dbReference>
<reference evidence="5 6" key="1">
    <citation type="submission" date="2019-08" db="EMBL/GenBank/DDBJ databases">
        <authorList>
            <person name="Alioto T."/>
            <person name="Alioto T."/>
            <person name="Gomez Garrido J."/>
        </authorList>
    </citation>
    <scope>NUCLEOTIDE SEQUENCE [LARGE SCALE GENOMIC DNA]</scope>
</reference>
<feature type="chain" id="PRO_5022833939" evidence="3">
    <location>
        <begin position="19"/>
        <end position="387"/>
    </location>
</feature>
<dbReference type="OrthoDB" id="6370328at2759"/>
<dbReference type="Proteomes" id="UP000325440">
    <property type="component" value="Unassembled WGS sequence"/>
</dbReference>
<evidence type="ECO:0000313" key="6">
    <source>
        <dbReference type="Proteomes" id="UP000325440"/>
    </source>
</evidence>
<dbReference type="PROSITE" id="PS50278">
    <property type="entry name" value="PDGF_2"/>
    <property type="match status" value="1"/>
</dbReference>
<dbReference type="GO" id="GO:0008083">
    <property type="term" value="F:growth factor activity"/>
    <property type="evidence" value="ECO:0007669"/>
    <property type="project" value="UniProtKB-KW"/>
</dbReference>
<sequence length="387" mass="44174">MTTVLRVLALAMLLAVRARTLSNGTGGYYGWTGGERFTKLDRFLQDRMGVGGSKSEPAASQTAVDHGLWSRTAIAASVAVPQDEDDGAEDDDENDDEEEEEPRKPVKLRHWNRWEEENTVNDRNIQKLEPTRTMSPLSENKWKLFGSRRTIEETMRSSVRMKQFQNNNEAYNHQIRMSKEASCKVPRAKVIKVSDVYPSSNKIYMPSCTVLHVCGDDTGCCGSSTLKCGPKSSHAVNLHFFVYTALKMDDQQSNEKSLLFYNHTECECQSRTEDTMPRDTVPTTADFLVNRPMHWTGNTRLPSCKCPTEYTVRYLPNGSCSCDCFDKQHECIRYKKGKLKFNQLDQDCIFSGQCLLPMCDHGVYSHQTGRCPQRLDYLYSLKNKHYF</sequence>
<evidence type="ECO:0000256" key="2">
    <source>
        <dbReference type="SAM" id="MobiDB-lite"/>
    </source>
</evidence>
<organism evidence="5 6">
    <name type="scientific">Cinara cedri</name>
    <dbReference type="NCBI Taxonomy" id="506608"/>
    <lineage>
        <taxon>Eukaryota</taxon>
        <taxon>Metazoa</taxon>
        <taxon>Ecdysozoa</taxon>
        <taxon>Arthropoda</taxon>
        <taxon>Hexapoda</taxon>
        <taxon>Insecta</taxon>
        <taxon>Pterygota</taxon>
        <taxon>Neoptera</taxon>
        <taxon>Paraneoptera</taxon>
        <taxon>Hemiptera</taxon>
        <taxon>Sternorrhyncha</taxon>
        <taxon>Aphidomorpha</taxon>
        <taxon>Aphidoidea</taxon>
        <taxon>Aphididae</taxon>
        <taxon>Lachninae</taxon>
        <taxon>Cinara</taxon>
    </lineage>
</organism>
<dbReference type="GO" id="GO:0035099">
    <property type="term" value="P:hemocyte migration"/>
    <property type="evidence" value="ECO:0007669"/>
    <property type="project" value="TreeGrafter"/>
</dbReference>
<keyword evidence="1" id="KW-0339">Growth factor</keyword>
<evidence type="ECO:0000259" key="4">
    <source>
        <dbReference type="PROSITE" id="PS50278"/>
    </source>
</evidence>
<accession>A0A5E4NK18</accession>
<feature type="signal peptide" evidence="3">
    <location>
        <begin position="1"/>
        <end position="18"/>
    </location>
</feature>
<evidence type="ECO:0000256" key="3">
    <source>
        <dbReference type="SAM" id="SignalP"/>
    </source>
</evidence>
<gene>
    <name evidence="5" type="ORF">CINCED_3A017197</name>
</gene>
<dbReference type="PANTHER" id="PTHR21719:SF1">
    <property type="entry name" value="FI06402P-RELATED"/>
    <property type="match status" value="1"/>
</dbReference>